<protein>
    <submittedName>
        <fullName evidence="8">RDD family protein</fullName>
    </submittedName>
</protein>
<dbReference type="AlphaFoldDB" id="A0ABD5PCG4"/>
<dbReference type="Proteomes" id="UP001595921">
    <property type="component" value="Unassembled WGS sequence"/>
</dbReference>
<organism evidence="8 9">
    <name type="scientific">Halobium salinum</name>
    <dbReference type="NCBI Taxonomy" id="1364940"/>
    <lineage>
        <taxon>Archaea</taxon>
        <taxon>Methanobacteriati</taxon>
        <taxon>Methanobacteriota</taxon>
        <taxon>Stenosarchaea group</taxon>
        <taxon>Halobacteria</taxon>
        <taxon>Halobacteriales</taxon>
        <taxon>Haloferacaceae</taxon>
        <taxon>Halobium</taxon>
    </lineage>
</organism>
<name>A0ABD5PCG4_9EURY</name>
<evidence type="ECO:0000256" key="1">
    <source>
        <dbReference type="ARBA" id="ARBA00004141"/>
    </source>
</evidence>
<evidence type="ECO:0000256" key="2">
    <source>
        <dbReference type="ARBA" id="ARBA00022692"/>
    </source>
</evidence>
<feature type="domain" description="RDD" evidence="7">
    <location>
        <begin position="31"/>
        <end position="152"/>
    </location>
</feature>
<feature type="region of interest" description="Disordered" evidence="5">
    <location>
        <begin position="1"/>
        <end position="22"/>
    </location>
</feature>
<sequence length="162" mass="16532">MSESPSSTSPTASTPPSSSVSSSSAAADRVHLVRRAAAVFVDTVVVAAVGGLLGGAISLTVPPELGTPSASVAVVAVFFAYFVLLEGLRGTTPGKQLFGLRVVRLDGGPCDLRAAAIRNVLRLVDWLPAGYLLGAVLLYVTDDTQRLGDLAAATVVVRADAQ</sequence>
<keyword evidence="4 6" id="KW-0472">Membrane</keyword>
<keyword evidence="9" id="KW-1185">Reference proteome</keyword>
<evidence type="ECO:0000259" key="7">
    <source>
        <dbReference type="Pfam" id="PF06271"/>
    </source>
</evidence>
<dbReference type="Pfam" id="PF06271">
    <property type="entry name" value="RDD"/>
    <property type="match status" value="1"/>
</dbReference>
<gene>
    <name evidence="8" type="ORF">ACFO0N_11515</name>
</gene>
<evidence type="ECO:0000256" key="4">
    <source>
        <dbReference type="ARBA" id="ARBA00023136"/>
    </source>
</evidence>
<keyword evidence="2 6" id="KW-0812">Transmembrane</keyword>
<evidence type="ECO:0000256" key="3">
    <source>
        <dbReference type="ARBA" id="ARBA00022989"/>
    </source>
</evidence>
<dbReference type="InterPro" id="IPR010432">
    <property type="entry name" value="RDD"/>
</dbReference>
<dbReference type="EMBL" id="JBHSDS010000006">
    <property type="protein sequence ID" value="MFC4358569.1"/>
    <property type="molecule type" value="Genomic_DNA"/>
</dbReference>
<dbReference type="PANTHER" id="PTHR38480:SF1">
    <property type="entry name" value="SLR0254 PROTEIN"/>
    <property type="match status" value="1"/>
</dbReference>
<evidence type="ECO:0000313" key="9">
    <source>
        <dbReference type="Proteomes" id="UP001595921"/>
    </source>
</evidence>
<proteinExistence type="predicted"/>
<accession>A0ABD5PCG4</accession>
<comment type="caution">
    <text evidence="8">The sequence shown here is derived from an EMBL/GenBank/DDBJ whole genome shotgun (WGS) entry which is preliminary data.</text>
</comment>
<comment type="subcellular location">
    <subcellularLocation>
        <location evidence="1">Membrane</location>
        <topology evidence="1">Multi-pass membrane protein</topology>
    </subcellularLocation>
</comment>
<dbReference type="PANTHER" id="PTHR38480">
    <property type="entry name" value="SLR0254 PROTEIN"/>
    <property type="match status" value="1"/>
</dbReference>
<feature type="transmembrane region" description="Helical" evidence="6">
    <location>
        <begin position="65"/>
        <end position="85"/>
    </location>
</feature>
<feature type="transmembrane region" description="Helical" evidence="6">
    <location>
        <begin position="39"/>
        <end position="59"/>
    </location>
</feature>
<dbReference type="GO" id="GO:0016020">
    <property type="term" value="C:membrane"/>
    <property type="evidence" value="ECO:0007669"/>
    <property type="project" value="UniProtKB-SubCell"/>
</dbReference>
<reference evidence="8 9" key="1">
    <citation type="journal article" date="2019" name="Int. J. Syst. Evol. Microbiol.">
        <title>The Global Catalogue of Microorganisms (GCM) 10K type strain sequencing project: providing services to taxonomists for standard genome sequencing and annotation.</title>
        <authorList>
            <consortium name="The Broad Institute Genomics Platform"/>
            <consortium name="The Broad Institute Genome Sequencing Center for Infectious Disease"/>
            <person name="Wu L."/>
            <person name="Ma J."/>
        </authorList>
    </citation>
    <scope>NUCLEOTIDE SEQUENCE [LARGE SCALE GENOMIC DNA]</scope>
    <source>
        <strain evidence="8 9">CGMCC 1.12553</strain>
    </source>
</reference>
<evidence type="ECO:0000256" key="6">
    <source>
        <dbReference type="SAM" id="Phobius"/>
    </source>
</evidence>
<dbReference type="RefSeq" id="WP_267623661.1">
    <property type="nucleotide sequence ID" value="NZ_JAODIW010000008.1"/>
</dbReference>
<evidence type="ECO:0000256" key="5">
    <source>
        <dbReference type="SAM" id="MobiDB-lite"/>
    </source>
</evidence>
<evidence type="ECO:0000313" key="8">
    <source>
        <dbReference type="EMBL" id="MFC4358569.1"/>
    </source>
</evidence>
<keyword evidence="3 6" id="KW-1133">Transmembrane helix</keyword>